<dbReference type="EMBL" id="KQ947439">
    <property type="protein sequence ID" value="KUJ07639.1"/>
    <property type="molecule type" value="Genomic_DNA"/>
</dbReference>
<evidence type="ECO:0000256" key="1">
    <source>
        <dbReference type="SAM" id="Phobius"/>
    </source>
</evidence>
<feature type="transmembrane region" description="Helical" evidence="1">
    <location>
        <begin position="146"/>
        <end position="171"/>
    </location>
</feature>
<name>A0A132B6K7_MOLSC</name>
<evidence type="ECO:0000313" key="2">
    <source>
        <dbReference type="EMBL" id="KUJ07639.1"/>
    </source>
</evidence>
<keyword evidence="1" id="KW-1133">Transmembrane helix</keyword>
<dbReference type="Pfam" id="PF13367">
    <property type="entry name" value="PrsW-protease"/>
    <property type="match status" value="1"/>
</dbReference>
<dbReference type="OrthoDB" id="125546at2759"/>
<feature type="transmembrane region" description="Helical" evidence="1">
    <location>
        <begin position="79"/>
        <end position="106"/>
    </location>
</feature>
<keyword evidence="3" id="KW-1185">Reference proteome</keyword>
<dbReference type="GO" id="GO:0008233">
    <property type="term" value="F:peptidase activity"/>
    <property type="evidence" value="ECO:0007669"/>
    <property type="project" value="InterPro"/>
</dbReference>
<reference evidence="2 3" key="1">
    <citation type="submission" date="2015-10" db="EMBL/GenBank/DDBJ databases">
        <title>Full genome of DAOMC 229536 Phialocephala scopiformis, a fungal endophyte of spruce producing the potent anti-insectan compound rugulosin.</title>
        <authorList>
            <consortium name="DOE Joint Genome Institute"/>
            <person name="Walker A.K."/>
            <person name="Frasz S.L."/>
            <person name="Seifert K.A."/>
            <person name="Miller J.D."/>
            <person name="Mondo S.J."/>
            <person name="Labutti K."/>
            <person name="Lipzen A."/>
            <person name="Dockter R."/>
            <person name="Kennedy M."/>
            <person name="Grigoriev I.V."/>
            <person name="Spatafora J.W."/>
        </authorList>
    </citation>
    <scope>NUCLEOTIDE SEQUENCE [LARGE SCALE GENOMIC DNA]</scope>
    <source>
        <strain evidence="2 3">CBS 120377</strain>
    </source>
</reference>
<proteinExistence type="predicted"/>
<keyword evidence="1" id="KW-0472">Membrane</keyword>
<evidence type="ECO:0008006" key="4">
    <source>
        <dbReference type="Google" id="ProtNLM"/>
    </source>
</evidence>
<accession>A0A132B6K7</accession>
<gene>
    <name evidence="2" type="ORF">LY89DRAFT_631235</name>
</gene>
<dbReference type="KEGG" id="psco:LY89DRAFT_631235"/>
<dbReference type="InterPro" id="IPR026898">
    <property type="entry name" value="PrsW"/>
</dbReference>
<feature type="transmembrane region" description="Helical" evidence="1">
    <location>
        <begin position="250"/>
        <end position="269"/>
    </location>
</feature>
<organism evidence="2 3">
    <name type="scientific">Mollisia scopiformis</name>
    <name type="common">Conifer needle endophyte fungus</name>
    <name type="synonym">Phialocephala scopiformis</name>
    <dbReference type="NCBI Taxonomy" id="149040"/>
    <lineage>
        <taxon>Eukaryota</taxon>
        <taxon>Fungi</taxon>
        <taxon>Dikarya</taxon>
        <taxon>Ascomycota</taxon>
        <taxon>Pezizomycotina</taxon>
        <taxon>Leotiomycetes</taxon>
        <taxon>Helotiales</taxon>
        <taxon>Mollisiaceae</taxon>
        <taxon>Mollisia</taxon>
    </lineage>
</organism>
<dbReference type="RefSeq" id="XP_018061994.1">
    <property type="nucleotide sequence ID" value="XM_018211270.1"/>
</dbReference>
<feature type="transmembrane region" description="Helical" evidence="1">
    <location>
        <begin position="210"/>
        <end position="238"/>
    </location>
</feature>
<dbReference type="STRING" id="149040.A0A132B6K7"/>
<keyword evidence="1" id="KW-0812">Transmembrane</keyword>
<feature type="transmembrane region" description="Helical" evidence="1">
    <location>
        <begin position="183"/>
        <end position="204"/>
    </location>
</feature>
<dbReference type="Proteomes" id="UP000070700">
    <property type="component" value="Unassembled WGS sequence"/>
</dbReference>
<feature type="transmembrane region" description="Helical" evidence="1">
    <location>
        <begin position="32"/>
        <end position="58"/>
    </location>
</feature>
<dbReference type="AlphaFoldDB" id="A0A132B6K7"/>
<evidence type="ECO:0000313" key="3">
    <source>
        <dbReference type="Proteomes" id="UP000070700"/>
    </source>
</evidence>
<dbReference type="InParanoid" id="A0A132B6K7"/>
<feature type="transmembrane region" description="Helical" evidence="1">
    <location>
        <begin position="289"/>
        <end position="309"/>
    </location>
</feature>
<protein>
    <recommendedName>
        <fullName evidence="4">PrsW family intramembrane metalloprotease</fullName>
    </recommendedName>
</protein>
<dbReference type="GeneID" id="28820996"/>
<sequence>MSKPQPPPPPLPQKTTLSLSTRLLTYLGPPSLLLLTFSISPQTALLSPLTLIPSTIFYRQWKHSPPSQRADLEPLIWTFVSAGTLGLAIVAAAQMAIVSIASPLIFRSNPGLKDEFWVEFQRHSIEGLNAEVLGRRARIAASWQNWVFNGVLFFVGAGLVEEVLKYIPVVYARRCQEKKARAYVDYAIAGALGFGFVEALGFMYGSRNEAWSRFLLIVFERMVLGQTGHVGSAVLTALRAVRRDFRGEKIGIWGVIWPAVMFHGLWDFVAVSASALEGNVGWIHPKGTGLTVGLIGMAIGMVGTILWQIKKEWKVLERELKLVR</sequence>